<evidence type="ECO:0000313" key="2">
    <source>
        <dbReference type="EMBL" id="CAK0799806.1"/>
    </source>
</evidence>
<gene>
    <name evidence="2" type="ORF">PCOR1329_LOCUS8146</name>
</gene>
<reference evidence="2" key="1">
    <citation type="submission" date="2023-10" db="EMBL/GenBank/DDBJ databases">
        <authorList>
            <person name="Chen Y."/>
            <person name="Shah S."/>
            <person name="Dougan E. K."/>
            <person name="Thang M."/>
            <person name="Chan C."/>
        </authorList>
    </citation>
    <scope>NUCLEOTIDE SEQUENCE [LARGE SCALE GENOMIC DNA]</scope>
</reference>
<proteinExistence type="predicted"/>
<feature type="region of interest" description="Disordered" evidence="1">
    <location>
        <begin position="35"/>
        <end position="107"/>
    </location>
</feature>
<dbReference type="EMBL" id="CAUYUJ010002225">
    <property type="protein sequence ID" value="CAK0799806.1"/>
    <property type="molecule type" value="Genomic_DNA"/>
</dbReference>
<feature type="compositionally biased region" description="Basic and acidic residues" evidence="1">
    <location>
        <begin position="39"/>
        <end position="57"/>
    </location>
</feature>
<name>A0ABN9Q2A5_9DINO</name>
<organism evidence="2 3">
    <name type="scientific">Prorocentrum cordatum</name>
    <dbReference type="NCBI Taxonomy" id="2364126"/>
    <lineage>
        <taxon>Eukaryota</taxon>
        <taxon>Sar</taxon>
        <taxon>Alveolata</taxon>
        <taxon>Dinophyceae</taxon>
        <taxon>Prorocentrales</taxon>
        <taxon>Prorocentraceae</taxon>
        <taxon>Prorocentrum</taxon>
    </lineage>
</organism>
<evidence type="ECO:0000256" key="1">
    <source>
        <dbReference type="SAM" id="MobiDB-lite"/>
    </source>
</evidence>
<protein>
    <submittedName>
        <fullName evidence="2">Uncharacterized protein</fullName>
    </submittedName>
</protein>
<evidence type="ECO:0000313" key="3">
    <source>
        <dbReference type="Proteomes" id="UP001189429"/>
    </source>
</evidence>
<sequence>MHLTTTTMTGMKHTTQALSNACDGQPIRWQIRRARRARKALEGHPPTREPTRLRGDEATNDLQPAFNLPGTEGDRRQPSRPRKASAHTNGHGATLEATGRRAAEFEL</sequence>
<dbReference type="Proteomes" id="UP001189429">
    <property type="component" value="Unassembled WGS sequence"/>
</dbReference>
<accession>A0ABN9Q2A5</accession>
<comment type="caution">
    <text evidence="2">The sequence shown here is derived from an EMBL/GenBank/DDBJ whole genome shotgun (WGS) entry which is preliminary data.</text>
</comment>
<keyword evidence="3" id="KW-1185">Reference proteome</keyword>
<feature type="compositionally biased region" description="Basic and acidic residues" evidence="1">
    <location>
        <begin position="98"/>
        <end position="107"/>
    </location>
</feature>